<reference evidence="3" key="1">
    <citation type="journal article" date="2022" name="IScience">
        <title>Evolution of zygomycete secretomes and the origins of terrestrial fungal ecologies.</title>
        <authorList>
            <person name="Chang Y."/>
            <person name="Wang Y."/>
            <person name="Mondo S."/>
            <person name="Ahrendt S."/>
            <person name="Andreopoulos W."/>
            <person name="Barry K."/>
            <person name="Beard J."/>
            <person name="Benny G.L."/>
            <person name="Blankenship S."/>
            <person name="Bonito G."/>
            <person name="Cuomo C."/>
            <person name="Desiro A."/>
            <person name="Gervers K.A."/>
            <person name="Hundley H."/>
            <person name="Kuo A."/>
            <person name="LaButti K."/>
            <person name="Lang B.F."/>
            <person name="Lipzen A."/>
            <person name="O'Donnell K."/>
            <person name="Pangilinan J."/>
            <person name="Reynolds N."/>
            <person name="Sandor L."/>
            <person name="Smith M.E."/>
            <person name="Tsang A."/>
            <person name="Grigoriev I.V."/>
            <person name="Stajich J.E."/>
            <person name="Spatafora J.W."/>
        </authorList>
    </citation>
    <scope>NUCLEOTIDE SEQUENCE</scope>
    <source>
        <strain evidence="3">RSA 2281</strain>
    </source>
</reference>
<sequence>MLGTDEEALDFIQEFSRRRFSNNNNKKPTTTAKATTTVGSSSSSQQQQHEPQQKEKDQQFPSLPAEQNRQTEWPANINVYMKKDTQGDYYSGTSKKNKGKSNSSSTTTNETAPKKKKKNEMTLEAALKELHIKASTAESATKHPLLTIAPNCLNCGKIICTVEGTGPCTFCDTPVLSKEQQVALIAEAKKKRVEDKQRLNAQQQSSKKRSKQIGSTPSVGYAAKVSGQIVPTNAYQEPNFDYDQEEQNRQKAEAHKEKLLEFQRTSAKRTTVIDQATDFTLPSDQLNPWLTPQERALEMKKKQSNMKRLMRTTGDSSRRRVISIDVSTRQVMMDDAESSSSDSEPEELRVRKEQPQEEDGSARTYANNPLLKGIQAPKFVGKHKPLSGGRNRRKDRVQYDDDDMMDDFQFMSSMADDRDVELEPACG</sequence>
<dbReference type="GO" id="GO:0045893">
    <property type="term" value="P:positive regulation of DNA-templated transcription"/>
    <property type="evidence" value="ECO:0007669"/>
    <property type="project" value="TreeGrafter"/>
</dbReference>
<dbReference type="GO" id="GO:0008270">
    <property type="term" value="F:zinc ion binding"/>
    <property type="evidence" value="ECO:0007669"/>
    <property type="project" value="InterPro"/>
</dbReference>
<evidence type="ECO:0000259" key="2">
    <source>
        <dbReference type="Pfam" id="PF06221"/>
    </source>
</evidence>
<organism evidence="3 4">
    <name type="scientific">Phascolomyces articulosus</name>
    <dbReference type="NCBI Taxonomy" id="60185"/>
    <lineage>
        <taxon>Eukaryota</taxon>
        <taxon>Fungi</taxon>
        <taxon>Fungi incertae sedis</taxon>
        <taxon>Mucoromycota</taxon>
        <taxon>Mucoromycotina</taxon>
        <taxon>Mucoromycetes</taxon>
        <taxon>Mucorales</taxon>
        <taxon>Lichtheimiaceae</taxon>
        <taxon>Phascolomyces</taxon>
    </lineage>
</organism>
<feature type="region of interest" description="Disordered" evidence="1">
    <location>
        <begin position="328"/>
        <end position="404"/>
    </location>
</feature>
<evidence type="ECO:0000256" key="1">
    <source>
        <dbReference type="SAM" id="MobiDB-lite"/>
    </source>
</evidence>
<dbReference type="AlphaFoldDB" id="A0AAD5KBT8"/>
<feature type="region of interest" description="Disordered" evidence="1">
    <location>
        <begin position="88"/>
        <end position="120"/>
    </location>
</feature>
<feature type="compositionally biased region" description="Basic residues" evidence="1">
    <location>
        <begin position="380"/>
        <end position="395"/>
    </location>
</feature>
<proteinExistence type="predicted"/>
<dbReference type="InterPro" id="IPR009349">
    <property type="entry name" value="TRIP4/RQT4_C2HC5_Znf"/>
</dbReference>
<feature type="domain" description="TRIP4/RQT4 C2HC5-type zinc finger" evidence="2">
    <location>
        <begin position="140"/>
        <end position="185"/>
    </location>
</feature>
<dbReference type="Pfam" id="PF06221">
    <property type="entry name" value="zf-C2HC5"/>
    <property type="match status" value="1"/>
</dbReference>
<feature type="region of interest" description="Disordered" evidence="1">
    <location>
        <begin position="15"/>
        <end position="76"/>
    </location>
</feature>
<reference evidence="3" key="2">
    <citation type="submission" date="2023-02" db="EMBL/GenBank/DDBJ databases">
        <authorList>
            <consortium name="DOE Joint Genome Institute"/>
            <person name="Mondo S.J."/>
            <person name="Chang Y."/>
            <person name="Wang Y."/>
            <person name="Ahrendt S."/>
            <person name="Andreopoulos W."/>
            <person name="Barry K."/>
            <person name="Beard J."/>
            <person name="Benny G.L."/>
            <person name="Blankenship S."/>
            <person name="Bonito G."/>
            <person name="Cuomo C."/>
            <person name="Desiro A."/>
            <person name="Gervers K.A."/>
            <person name="Hundley H."/>
            <person name="Kuo A."/>
            <person name="LaButti K."/>
            <person name="Lang B.F."/>
            <person name="Lipzen A."/>
            <person name="O'Donnell K."/>
            <person name="Pangilinan J."/>
            <person name="Reynolds N."/>
            <person name="Sandor L."/>
            <person name="Smith M.W."/>
            <person name="Tsang A."/>
            <person name="Grigoriev I.V."/>
            <person name="Stajich J.E."/>
            <person name="Spatafora J.W."/>
        </authorList>
    </citation>
    <scope>NUCLEOTIDE SEQUENCE</scope>
    <source>
        <strain evidence="3">RSA 2281</strain>
    </source>
</reference>
<dbReference type="GO" id="GO:0005634">
    <property type="term" value="C:nucleus"/>
    <property type="evidence" value="ECO:0007669"/>
    <property type="project" value="InterPro"/>
</dbReference>
<name>A0AAD5KBT8_9FUNG</name>
<dbReference type="PANTHER" id="PTHR12963:SF4">
    <property type="entry name" value="ACTIVATING SIGNAL COINTEGRATOR 1"/>
    <property type="match status" value="1"/>
</dbReference>
<dbReference type="EMBL" id="JAIXMP010000001">
    <property type="protein sequence ID" value="KAI9278336.1"/>
    <property type="molecule type" value="Genomic_DNA"/>
</dbReference>
<dbReference type="GO" id="GO:0180022">
    <property type="term" value="C:RQC-trigger complex"/>
    <property type="evidence" value="ECO:0007669"/>
    <property type="project" value="InterPro"/>
</dbReference>
<feature type="compositionally biased region" description="Low complexity" evidence="1">
    <location>
        <begin position="21"/>
        <end position="50"/>
    </location>
</feature>
<feature type="compositionally biased region" description="Low complexity" evidence="1">
    <location>
        <begin position="100"/>
        <end position="109"/>
    </location>
</feature>
<accession>A0AAD5KBT8</accession>
<keyword evidence="4" id="KW-1185">Reference proteome</keyword>
<dbReference type="GO" id="GO:0072344">
    <property type="term" value="P:rescue of stalled ribosome"/>
    <property type="evidence" value="ECO:0007669"/>
    <property type="project" value="InterPro"/>
</dbReference>
<protein>
    <submittedName>
        <fullName evidence="3">Zinc finger motif, C2HC5-type-domain-containing protein</fullName>
    </submittedName>
</protein>
<gene>
    <name evidence="3" type="ORF">BDA99DRAFT_531098</name>
</gene>
<dbReference type="InterPro" id="IPR039128">
    <property type="entry name" value="TRIP4-like"/>
</dbReference>
<comment type="caution">
    <text evidence="3">The sequence shown here is derived from an EMBL/GenBank/DDBJ whole genome shotgun (WGS) entry which is preliminary data.</text>
</comment>
<feature type="compositionally biased region" description="Basic and acidic residues" evidence="1">
    <location>
        <begin position="346"/>
        <end position="355"/>
    </location>
</feature>
<feature type="region of interest" description="Disordered" evidence="1">
    <location>
        <begin position="190"/>
        <end position="218"/>
    </location>
</feature>
<dbReference type="PANTHER" id="PTHR12963">
    <property type="entry name" value="THYROID RECEPTOR INTERACTING PROTEIN RELATED"/>
    <property type="match status" value="1"/>
</dbReference>
<evidence type="ECO:0000313" key="4">
    <source>
        <dbReference type="Proteomes" id="UP001209540"/>
    </source>
</evidence>
<dbReference type="Proteomes" id="UP001209540">
    <property type="component" value="Unassembled WGS sequence"/>
</dbReference>
<evidence type="ECO:0000313" key="3">
    <source>
        <dbReference type="EMBL" id="KAI9278336.1"/>
    </source>
</evidence>